<evidence type="ECO:0000259" key="1">
    <source>
        <dbReference type="Pfam" id="PF24626"/>
    </source>
</evidence>
<evidence type="ECO:0000313" key="2">
    <source>
        <dbReference type="EMBL" id="UYV80527.1"/>
    </source>
</evidence>
<evidence type="ECO:0000313" key="3">
    <source>
        <dbReference type="Proteomes" id="UP001235939"/>
    </source>
</evidence>
<protein>
    <submittedName>
        <fullName evidence="2">K02A2.6-like</fullName>
    </submittedName>
</protein>
<feature type="domain" description="Tf2-1-like SH3-like" evidence="1">
    <location>
        <begin position="34"/>
        <end position="91"/>
    </location>
</feature>
<dbReference type="Proteomes" id="UP001235939">
    <property type="component" value="Chromosome 19"/>
</dbReference>
<sequence length="169" mass="19335">METAREKVRQTYLKGQDEAGAKFAESKLRVFPEGQLVLVERMHETKGRHKLEPRYEGPFLVLERTGETVYLLEDTKSGKRDKFHVDRMKAYYEPIRTYPLNSTNNQEQESEEDEEFCSTNPGFLGDIKFTPESHNNSREGCTAEVGVMFGGELFVLLVTSKVEYTGAIV</sequence>
<reference evidence="2 3" key="1">
    <citation type="submission" date="2022-01" db="EMBL/GenBank/DDBJ databases">
        <title>A chromosomal length assembly of Cordylochernes scorpioides.</title>
        <authorList>
            <person name="Zeh D."/>
            <person name="Zeh J."/>
        </authorList>
    </citation>
    <scope>NUCLEOTIDE SEQUENCE [LARGE SCALE GENOMIC DNA]</scope>
    <source>
        <strain evidence="2">IN4F17</strain>
        <tissue evidence="2">Whole Body</tissue>
    </source>
</reference>
<dbReference type="EMBL" id="CP092881">
    <property type="protein sequence ID" value="UYV80527.1"/>
    <property type="molecule type" value="Genomic_DNA"/>
</dbReference>
<name>A0ABY6LJD3_9ARAC</name>
<dbReference type="InterPro" id="IPR056924">
    <property type="entry name" value="SH3_Tf2-1"/>
</dbReference>
<proteinExistence type="predicted"/>
<dbReference type="Pfam" id="PF24626">
    <property type="entry name" value="SH3_Tf2-1"/>
    <property type="match status" value="1"/>
</dbReference>
<accession>A0ABY6LJD3</accession>
<keyword evidence="3" id="KW-1185">Reference proteome</keyword>
<gene>
    <name evidence="2" type="ORF">LAZ67_19000473</name>
</gene>
<organism evidence="2 3">
    <name type="scientific">Cordylochernes scorpioides</name>
    <dbReference type="NCBI Taxonomy" id="51811"/>
    <lineage>
        <taxon>Eukaryota</taxon>
        <taxon>Metazoa</taxon>
        <taxon>Ecdysozoa</taxon>
        <taxon>Arthropoda</taxon>
        <taxon>Chelicerata</taxon>
        <taxon>Arachnida</taxon>
        <taxon>Pseudoscorpiones</taxon>
        <taxon>Cheliferoidea</taxon>
        <taxon>Chernetidae</taxon>
        <taxon>Cordylochernes</taxon>
    </lineage>
</organism>
<dbReference type="Gene3D" id="2.30.30.850">
    <property type="match status" value="1"/>
</dbReference>